<evidence type="ECO:0000313" key="2">
    <source>
        <dbReference type="EMBL" id="HIQ64944.1"/>
    </source>
</evidence>
<keyword evidence="1" id="KW-0732">Signal</keyword>
<dbReference type="EMBL" id="DVFU01000081">
    <property type="protein sequence ID" value="HIQ64944.1"/>
    <property type="molecule type" value="Genomic_DNA"/>
</dbReference>
<protein>
    <recommendedName>
        <fullName evidence="4">Lipoprotein</fullName>
    </recommendedName>
</protein>
<comment type="caution">
    <text evidence="2">The sequence shown here is derived from an EMBL/GenBank/DDBJ whole genome shotgun (WGS) entry which is preliminary data.</text>
</comment>
<proteinExistence type="predicted"/>
<sequence length="148" mass="16535">MKKMTILLLMLCLLVGCTRTIDSSELYATWAGNTLENVQSYNGFIITKTDYMVALYEDDTFHEEIQVTSRNISESGSESVVTYTLDGTLEIVPELGVNLKVTKWSSNNSEVTALPNSLASQTYYFEVNNHELNLCIDADCTNVLVKSQ</sequence>
<name>A0A9D0Z000_9FIRM</name>
<evidence type="ECO:0000313" key="3">
    <source>
        <dbReference type="Proteomes" id="UP000886725"/>
    </source>
</evidence>
<accession>A0A9D0Z000</accession>
<feature type="signal peptide" evidence="1">
    <location>
        <begin position="1"/>
        <end position="20"/>
    </location>
</feature>
<dbReference type="AlphaFoldDB" id="A0A9D0Z000"/>
<evidence type="ECO:0008006" key="4">
    <source>
        <dbReference type="Google" id="ProtNLM"/>
    </source>
</evidence>
<reference evidence="2" key="2">
    <citation type="journal article" date="2021" name="PeerJ">
        <title>Extensive microbial diversity within the chicken gut microbiome revealed by metagenomics and culture.</title>
        <authorList>
            <person name="Gilroy R."/>
            <person name="Ravi A."/>
            <person name="Getino M."/>
            <person name="Pursley I."/>
            <person name="Horton D.L."/>
            <person name="Alikhan N.F."/>
            <person name="Baker D."/>
            <person name="Gharbi K."/>
            <person name="Hall N."/>
            <person name="Watson M."/>
            <person name="Adriaenssens E.M."/>
            <person name="Foster-Nyarko E."/>
            <person name="Jarju S."/>
            <person name="Secka A."/>
            <person name="Antonio M."/>
            <person name="Oren A."/>
            <person name="Chaudhuri R.R."/>
            <person name="La Ragione R."/>
            <person name="Hildebrand F."/>
            <person name="Pallen M.J."/>
        </authorList>
    </citation>
    <scope>NUCLEOTIDE SEQUENCE</scope>
    <source>
        <strain evidence="2">CHK165-10780</strain>
    </source>
</reference>
<feature type="chain" id="PRO_5038558909" description="Lipoprotein" evidence="1">
    <location>
        <begin position="21"/>
        <end position="148"/>
    </location>
</feature>
<gene>
    <name evidence="2" type="ORF">IAC85_04305</name>
</gene>
<evidence type="ECO:0000256" key="1">
    <source>
        <dbReference type="SAM" id="SignalP"/>
    </source>
</evidence>
<dbReference type="Proteomes" id="UP000886725">
    <property type="component" value="Unassembled WGS sequence"/>
</dbReference>
<organism evidence="2 3">
    <name type="scientific">Candidatus Faecenecus gallistercoris</name>
    <dbReference type="NCBI Taxonomy" id="2840793"/>
    <lineage>
        <taxon>Bacteria</taxon>
        <taxon>Bacillati</taxon>
        <taxon>Bacillota</taxon>
        <taxon>Bacillota incertae sedis</taxon>
        <taxon>Candidatus Faecenecus</taxon>
    </lineage>
</organism>
<dbReference type="PROSITE" id="PS51257">
    <property type="entry name" value="PROKAR_LIPOPROTEIN"/>
    <property type="match status" value="1"/>
</dbReference>
<reference evidence="2" key="1">
    <citation type="submission" date="2020-10" db="EMBL/GenBank/DDBJ databases">
        <authorList>
            <person name="Gilroy R."/>
        </authorList>
    </citation>
    <scope>NUCLEOTIDE SEQUENCE</scope>
    <source>
        <strain evidence="2">CHK165-10780</strain>
    </source>
</reference>